<gene>
    <name evidence="2" type="ORF">MG293_019453</name>
</gene>
<evidence type="ECO:0000256" key="1">
    <source>
        <dbReference type="SAM" id="MobiDB-lite"/>
    </source>
</evidence>
<accession>A0AAD4TQJ1</accession>
<dbReference type="EMBL" id="JAKZEL010000025">
    <property type="protein sequence ID" value="KAI4530564.1"/>
    <property type="molecule type" value="Genomic_DNA"/>
</dbReference>
<reference evidence="2" key="1">
    <citation type="submission" date="2022-03" db="EMBL/GenBank/DDBJ databases">
        <title>Genomic analyses of argali, domestic sheep and their hybrids provide insights into chromosomal evolution, heterosis and genetic basis of agronomic traits.</title>
        <authorList>
            <person name="Li M."/>
        </authorList>
    </citation>
    <scope>NUCLEOTIDE SEQUENCE</scope>
    <source>
        <strain evidence="2">CAU-MHL-2022a</strain>
        <tissue evidence="2">Skin</tissue>
    </source>
</reference>
<proteinExistence type="predicted"/>
<protein>
    <submittedName>
        <fullName evidence="2">Uncharacterized protein</fullName>
    </submittedName>
</protein>
<name>A0AAD4TQJ1_OVIAM</name>
<sequence length="115" mass="12830">MPDRVTWGGAGRSLGPPLTPEAVERLRSAGGVVERPPPMPRAAPSVCRKHSKKILAKLIMHMKAVFPELEIYDIMKPILSSQMQKQDIKILSRKSRNKGILNVEAGVIHDENERK</sequence>
<evidence type="ECO:0000313" key="2">
    <source>
        <dbReference type="EMBL" id="KAI4530564.1"/>
    </source>
</evidence>
<dbReference type="Proteomes" id="UP001214576">
    <property type="component" value="Unassembled WGS sequence"/>
</dbReference>
<comment type="caution">
    <text evidence="2">The sequence shown here is derived from an EMBL/GenBank/DDBJ whole genome shotgun (WGS) entry which is preliminary data.</text>
</comment>
<evidence type="ECO:0000313" key="3">
    <source>
        <dbReference type="Proteomes" id="UP001214576"/>
    </source>
</evidence>
<organism evidence="2 3">
    <name type="scientific">Ovis ammon polii</name>
    <dbReference type="NCBI Taxonomy" id="230172"/>
    <lineage>
        <taxon>Eukaryota</taxon>
        <taxon>Metazoa</taxon>
        <taxon>Chordata</taxon>
        <taxon>Craniata</taxon>
        <taxon>Vertebrata</taxon>
        <taxon>Euteleostomi</taxon>
        <taxon>Mammalia</taxon>
        <taxon>Eutheria</taxon>
        <taxon>Laurasiatheria</taxon>
        <taxon>Artiodactyla</taxon>
        <taxon>Ruminantia</taxon>
        <taxon>Pecora</taxon>
        <taxon>Bovidae</taxon>
        <taxon>Caprinae</taxon>
        <taxon>Ovis</taxon>
    </lineage>
</organism>
<keyword evidence="3" id="KW-1185">Reference proteome</keyword>
<dbReference type="AlphaFoldDB" id="A0AAD4TQJ1"/>
<feature type="region of interest" description="Disordered" evidence="1">
    <location>
        <begin position="1"/>
        <end position="20"/>
    </location>
</feature>